<evidence type="ECO:0000313" key="1">
    <source>
        <dbReference type="EMBL" id="MBW4657339.1"/>
    </source>
</evidence>
<organism evidence="1 2">
    <name type="scientific">Drouetiella hepatica Uher 2000/2452</name>
    <dbReference type="NCBI Taxonomy" id="904376"/>
    <lineage>
        <taxon>Bacteria</taxon>
        <taxon>Bacillati</taxon>
        <taxon>Cyanobacteriota</taxon>
        <taxon>Cyanophyceae</taxon>
        <taxon>Oculatellales</taxon>
        <taxon>Oculatellaceae</taxon>
        <taxon>Drouetiella</taxon>
    </lineage>
</organism>
<evidence type="ECO:0000313" key="2">
    <source>
        <dbReference type="Proteomes" id="UP000757435"/>
    </source>
</evidence>
<sequence length="55" mass="6574">MNHYRPWIVIAQFPGHKPKAITRTANRSEAEDLVRFLTRRVPQGYFYVIFEPPEE</sequence>
<dbReference type="AlphaFoldDB" id="A0A951Q8W1"/>
<gene>
    <name evidence="1" type="ORF">KME15_01585</name>
</gene>
<comment type="caution">
    <text evidence="1">The sequence shown here is derived from an EMBL/GenBank/DDBJ whole genome shotgun (WGS) entry which is preliminary data.</text>
</comment>
<name>A0A951Q8W1_9CYAN</name>
<reference evidence="1" key="2">
    <citation type="journal article" date="2022" name="Microbiol. Resour. Announc.">
        <title>Metagenome Sequencing to Explore Phylogenomics of Terrestrial Cyanobacteria.</title>
        <authorList>
            <person name="Ward R.D."/>
            <person name="Stajich J.E."/>
            <person name="Johansen J.R."/>
            <person name="Huntemann M."/>
            <person name="Clum A."/>
            <person name="Foster B."/>
            <person name="Foster B."/>
            <person name="Roux S."/>
            <person name="Palaniappan K."/>
            <person name="Varghese N."/>
            <person name="Mukherjee S."/>
            <person name="Reddy T.B.K."/>
            <person name="Daum C."/>
            <person name="Copeland A."/>
            <person name="Chen I.A."/>
            <person name="Ivanova N.N."/>
            <person name="Kyrpides N.C."/>
            <person name="Shapiro N."/>
            <person name="Eloe-Fadrosh E.A."/>
            <person name="Pietrasiak N."/>
        </authorList>
    </citation>
    <scope>NUCLEOTIDE SEQUENCE</scope>
    <source>
        <strain evidence="1">UHER 2000/2452</strain>
    </source>
</reference>
<accession>A0A951Q8W1</accession>
<protein>
    <submittedName>
        <fullName evidence="1">Uncharacterized protein</fullName>
    </submittedName>
</protein>
<proteinExistence type="predicted"/>
<dbReference type="Proteomes" id="UP000757435">
    <property type="component" value="Unassembled WGS sequence"/>
</dbReference>
<dbReference type="EMBL" id="JAHHHD010000001">
    <property type="protein sequence ID" value="MBW4657339.1"/>
    <property type="molecule type" value="Genomic_DNA"/>
</dbReference>
<reference evidence="1" key="1">
    <citation type="submission" date="2021-05" db="EMBL/GenBank/DDBJ databases">
        <authorList>
            <person name="Pietrasiak N."/>
            <person name="Ward R."/>
            <person name="Stajich J.E."/>
            <person name="Kurbessoian T."/>
        </authorList>
    </citation>
    <scope>NUCLEOTIDE SEQUENCE</scope>
    <source>
        <strain evidence="1">UHER 2000/2452</strain>
    </source>
</reference>